<evidence type="ECO:0000256" key="7">
    <source>
        <dbReference type="PROSITE-ProRule" id="PRU01360"/>
    </source>
</evidence>
<keyword evidence="5 7" id="KW-0472">Membrane</keyword>
<comment type="caution">
    <text evidence="9">The sequence shown here is derived from an EMBL/GenBank/DDBJ whole genome shotgun (WGS) entry which is preliminary data.</text>
</comment>
<keyword evidence="2 7" id="KW-0813">Transport</keyword>
<reference evidence="9 10" key="1">
    <citation type="submission" date="2018-05" db="EMBL/GenBank/DDBJ databases">
        <title>Marinilabilia rubrum sp. nov., isolated from saltern sediment.</title>
        <authorList>
            <person name="Zhang R."/>
        </authorList>
    </citation>
    <scope>NUCLEOTIDE SEQUENCE [LARGE SCALE GENOMIC DNA]</scope>
    <source>
        <strain evidence="9 10">WTE16</strain>
    </source>
</reference>
<accession>A0A2U2B5V6</accession>
<comment type="subcellular location">
    <subcellularLocation>
        <location evidence="1 7">Cell outer membrane</location>
        <topology evidence="1 7">Multi-pass membrane protein</topology>
    </subcellularLocation>
</comment>
<keyword evidence="6 7" id="KW-0998">Cell outer membrane</keyword>
<dbReference type="InterPro" id="IPR023997">
    <property type="entry name" value="TonB-dep_OMP_SusC/RagA_CS"/>
</dbReference>
<dbReference type="GO" id="GO:0009279">
    <property type="term" value="C:cell outer membrane"/>
    <property type="evidence" value="ECO:0007669"/>
    <property type="project" value="UniProtKB-SubCell"/>
</dbReference>
<keyword evidence="10" id="KW-1185">Reference proteome</keyword>
<evidence type="ECO:0000256" key="6">
    <source>
        <dbReference type="ARBA" id="ARBA00023237"/>
    </source>
</evidence>
<evidence type="ECO:0000313" key="9">
    <source>
        <dbReference type="EMBL" id="PWD98459.1"/>
    </source>
</evidence>
<comment type="similarity">
    <text evidence="7">Belongs to the TonB-dependent receptor family.</text>
</comment>
<evidence type="ECO:0000256" key="1">
    <source>
        <dbReference type="ARBA" id="ARBA00004571"/>
    </source>
</evidence>
<evidence type="ECO:0000259" key="8">
    <source>
        <dbReference type="Pfam" id="PF07715"/>
    </source>
</evidence>
<feature type="domain" description="TonB-dependent receptor plug" evidence="8">
    <location>
        <begin position="227"/>
        <end position="333"/>
    </location>
</feature>
<dbReference type="NCBIfam" id="TIGR04057">
    <property type="entry name" value="SusC_RagA_signa"/>
    <property type="match status" value="1"/>
</dbReference>
<dbReference type="InterPro" id="IPR008969">
    <property type="entry name" value="CarboxyPept-like_regulatory"/>
</dbReference>
<dbReference type="NCBIfam" id="TIGR04056">
    <property type="entry name" value="OMP_RagA_SusC"/>
    <property type="match status" value="1"/>
</dbReference>
<evidence type="ECO:0000256" key="4">
    <source>
        <dbReference type="ARBA" id="ARBA00022692"/>
    </source>
</evidence>
<keyword evidence="4 7" id="KW-0812">Transmembrane</keyword>
<dbReference type="InterPro" id="IPR012910">
    <property type="entry name" value="Plug_dom"/>
</dbReference>
<keyword evidence="3 7" id="KW-1134">Transmembrane beta strand</keyword>
<evidence type="ECO:0000313" key="10">
    <source>
        <dbReference type="Proteomes" id="UP000244956"/>
    </source>
</evidence>
<proteinExistence type="inferred from homology"/>
<sequence length="1110" mass="124581">MKNYREWRRNFAGFLPRKLMLIMRLTIGLVLLVSFQAIASGSYAQDARVSLKMKNARVKEVLQEIEKSSEFFFVYNNRLIDVEKEVDVEANSEEIRVILDQIFNEEAVSYTVMGKQIVLSPSEMVIGNLPGVPQEKRVSGTVKDQKGEPIPGVTVMVEGTTNGTITGSDGNFSLDVSEAANELVFSFIGMEPRKIEIGNKDFFNVVMKQQILDLDEVVVVGYGTKKKANLTGSVATVDGEELTKRTVPDTRLALQGATSGVTVIDRGGAPGSEDVSIKIRGNTSLSAGSNPLVLVDGIEMPISEVNPADIESMSILKDAASSAIYGARAANGVVLITTKRGKEGAFTVNYDGHMGWQTPATLPELVGAGDYLNLVNEALENAGQNPKYSEEYIQNTVAGNDPIKYPYTNLFEELFNTAPMQKHSLRISGGKENANIAFSVNYLDQDGMMKNVNSKRYGMRLNTDLSANENLNFRADISFNRRDNKRPSRLGDAISDIVGSSPVLVPKYPSGLYGLNKDNNSALADLEVGGSYEDQYETLNIKTGADFEITPGLKLTSDFSYKSINNRNYTFRAEYKFYDPFDEDRLVTEWYPSDLDDSRWMTRETNFKMLLDYDKSFEGHNVHVLGGYEAIESNSYYLWGSRKNIYSNDYAELNTGDAETKDNSGYREDWALLSYFGRFNYNFKQKYLLEANFRYDGSSRFAKGNKWGFFPSFSAAWRVSKEGFMNELSFVDNLKFRASWGQLGNQNIGLYRFTSPVFSGYDYSFNDKEVSGYSQWYYANTDVTWETTEITDIGFDLTLWNGKFDLVADYFIKDTKDVLMTLPISNMVGLEASESNAGQIRNEGWEISVSHRNKIGEFDYSVGFNMSDIQNEVISLSGKEASISGWTILKEGEPAWALYGYKSDGLFQSEDEINNHPTQPNQSDLKPGDIKLVDLNEDGEINDEDRIIIGNTLPRYTFGGDLYAAYKGFDLSATFQGVLKAENYFYGAPNEGPNFEIFTTTRALDRWTPENPNASFPRLEAASNKNNFLYNDFWVRDASYIRMKNLQIGYTLPGSILEKIKVDRLRLYLGGTNLFTITDVESGLDPETYQGRPSYYPPVSTYILGMQINF</sequence>
<dbReference type="InterPro" id="IPR039426">
    <property type="entry name" value="TonB-dep_rcpt-like"/>
</dbReference>
<dbReference type="Pfam" id="PF07715">
    <property type="entry name" value="Plug"/>
    <property type="match status" value="1"/>
</dbReference>
<dbReference type="PROSITE" id="PS52016">
    <property type="entry name" value="TONB_DEPENDENT_REC_3"/>
    <property type="match status" value="1"/>
</dbReference>
<dbReference type="Gene3D" id="2.40.170.20">
    <property type="entry name" value="TonB-dependent receptor, beta-barrel domain"/>
    <property type="match status" value="1"/>
</dbReference>
<dbReference type="Pfam" id="PF13715">
    <property type="entry name" value="CarbopepD_reg_2"/>
    <property type="match status" value="1"/>
</dbReference>
<dbReference type="FunFam" id="2.60.40.1120:FF:000003">
    <property type="entry name" value="Outer membrane protein Omp121"/>
    <property type="match status" value="1"/>
</dbReference>
<evidence type="ECO:0000256" key="2">
    <source>
        <dbReference type="ARBA" id="ARBA00022448"/>
    </source>
</evidence>
<name>A0A2U2B5V6_9BACT</name>
<dbReference type="SUPFAM" id="SSF56935">
    <property type="entry name" value="Porins"/>
    <property type="match status" value="1"/>
</dbReference>
<dbReference type="OrthoDB" id="9768177at2"/>
<gene>
    <name evidence="9" type="ORF">DDZ16_15375</name>
</gene>
<dbReference type="EMBL" id="QEWP01000014">
    <property type="protein sequence ID" value="PWD98459.1"/>
    <property type="molecule type" value="Genomic_DNA"/>
</dbReference>
<protein>
    <submittedName>
        <fullName evidence="9">SusC/RagA family TonB-linked outer membrane protein</fullName>
    </submittedName>
</protein>
<dbReference type="InterPro" id="IPR023996">
    <property type="entry name" value="TonB-dep_OMP_SusC/RagA"/>
</dbReference>
<dbReference type="AlphaFoldDB" id="A0A2U2B5V6"/>
<dbReference type="SUPFAM" id="SSF49464">
    <property type="entry name" value="Carboxypeptidase regulatory domain-like"/>
    <property type="match status" value="1"/>
</dbReference>
<dbReference type="FunFam" id="2.170.130.10:FF:000003">
    <property type="entry name" value="SusC/RagA family TonB-linked outer membrane protein"/>
    <property type="match status" value="1"/>
</dbReference>
<dbReference type="Proteomes" id="UP000244956">
    <property type="component" value="Unassembled WGS sequence"/>
</dbReference>
<evidence type="ECO:0000256" key="5">
    <source>
        <dbReference type="ARBA" id="ARBA00023136"/>
    </source>
</evidence>
<dbReference type="Gene3D" id="2.60.40.1120">
    <property type="entry name" value="Carboxypeptidase-like, regulatory domain"/>
    <property type="match status" value="1"/>
</dbReference>
<dbReference type="InterPro" id="IPR037066">
    <property type="entry name" value="Plug_dom_sf"/>
</dbReference>
<dbReference type="RefSeq" id="WP_109265371.1">
    <property type="nucleotide sequence ID" value="NZ_QEWP01000014.1"/>
</dbReference>
<dbReference type="Gene3D" id="2.170.130.10">
    <property type="entry name" value="TonB-dependent receptor, plug domain"/>
    <property type="match status" value="1"/>
</dbReference>
<evidence type="ECO:0000256" key="3">
    <source>
        <dbReference type="ARBA" id="ARBA00022452"/>
    </source>
</evidence>
<organism evidence="9 10">
    <name type="scientific">Marinilabilia rubra</name>
    <dbReference type="NCBI Taxonomy" id="2162893"/>
    <lineage>
        <taxon>Bacteria</taxon>
        <taxon>Pseudomonadati</taxon>
        <taxon>Bacteroidota</taxon>
        <taxon>Bacteroidia</taxon>
        <taxon>Marinilabiliales</taxon>
        <taxon>Marinilabiliaceae</taxon>
        <taxon>Marinilabilia</taxon>
    </lineage>
</organism>
<dbReference type="InterPro" id="IPR036942">
    <property type="entry name" value="Beta-barrel_TonB_sf"/>
</dbReference>